<accession>A0ABY7JQ92</accession>
<gene>
    <name evidence="2" type="ORF">O0R46_03495</name>
</gene>
<feature type="transmembrane region" description="Helical" evidence="1">
    <location>
        <begin position="6"/>
        <end position="25"/>
    </location>
</feature>
<dbReference type="Pfam" id="PF04122">
    <property type="entry name" value="CW_binding_2"/>
    <property type="match status" value="2"/>
</dbReference>
<name>A0ABY7JQ92_9FIRM</name>
<dbReference type="InterPro" id="IPR051922">
    <property type="entry name" value="Bact_Sporulation_Assoc"/>
</dbReference>
<sequence length="366" mass="42204">MKKIFKYILMFLALVIIYKGSGMILNKMYLKNYNRVQYTGDTRYDTLYSTILKKYKKSDEALLINVSYIDDAVSFSNYAYQKNIPIIYSDKTELDEKTEKIIKKLGVKKITIIGSDSSISNSVERNLNINDIKTERIIYKSGVEMSKKAFELTNKYKRINGIAIVSRSNFDLPNAISFAPYALNKNIAIVTTDQTLEDIINIKKIIEENKIENIYYISNNKGINENLISSLGKGVIINGKDRFEVNKNIINKFYANKSEQIYVSQAGKIMHRRYLDYGQLTNAMSALPLAAESNSPILFLEKEIPNKDEINIISRGKYKTINEMGFKIKRRKIFDIERFAKPTTILLVIISMFVIYRTLSKKDHNL</sequence>
<evidence type="ECO:0000313" key="2">
    <source>
        <dbReference type="EMBL" id="WAW15520.1"/>
    </source>
</evidence>
<keyword evidence="1" id="KW-0472">Membrane</keyword>
<protein>
    <submittedName>
        <fullName evidence="2">Cell wall-binding repeat-containing protein</fullName>
    </submittedName>
</protein>
<dbReference type="RefSeq" id="WP_269312193.1">
    <property type="nucleotide sequence ID" value="NZ_CP114052.1"/>
</dbReference>
<proteinExistence type="predicted"/>
<dbReference type="InterPro" id="IPR007253">
    <property type="entry name" value="Cell_wall-bd_2"/>
</dbReference>
<dbReference type="EMBL" id="CP114052">
    <property type="protein sequence ID" value="WAW15520.1"/>
    <property type="molecule type" value="Genomic_DNA"/>
</dbReference>
<dbReference type="PANTHER" id="PTHR30032">
    <property type="entry name" value="N-ACETYLMURAMOYL-L-ALANINE AMIDASE-RELATED"/>
    <property type="match status" value="1"/>
</dbReference>
<dbReference type="PANTHER" id="PTHR30032:SF4">
    <property type="entry name" value="AMIDASE ENHANCER"/>
    <property type="match status" value="1"/>
</dbReference>
<evidence type="ECO:0000313" key="3">
    <source>
        <dbReference type="Proteomes" id="UP001164187"/>
    </source>
</evidence>
<keyword evidence="1" id="KW-0812">Transmembrane</keyword>
<dbReference type="Proteomes" id="UP001164187">
    <property type="component" value="Chromosome"/>
</dbReference>
<keyword evidence="1" id="KW-1133">Transmembrane helix</keyword>
<organism evidence="2 3">
    <name type="scientific">Peptostreptococcus equinus</name>
    <dbReference type="NCBI Taxonomy" id="3003601"/>
    <lineage>
        <taxon>Bacteria</taxon>
        <taxon>Bacillati</taxon>
        <taxon>Bacillota</taxon>
        <taxon>Clostridia</taxon>
        <taxon>Peptostreptococcales</taxon>
        <taxon>Peptostreptococcaceae</taxon>
        <taxon>Peptostreptococcus</taxon>
    </lineage>
</organism>
<keyword evidence="3" id="KW-1185">Reference proteome</keyword>
<evidence type="ECO:0000256" key="1">
    <source>
        <dbReference type="SAM" id="Phobius"/>
    </source>
</evidence>
<feature type="transmembrane region" description="Helical" evidence="1">
    <location>
        <begin position="339"/>
        <end position="359"/>
    </location>
</feature>
<reference evidence="2" key="1">
    <citation type="submission" date="2022-12" db="EMBL/GenBank/DDBJ databases">
        <title>Peptostreptococcus.</title>
        <authorList>
            <person name="Lee S.H."/>
        </authorList>
    </citation>
    <scope>NUCLEOTIDE SEQUENCE</scope>
    <source>
        <strain evidence="2">CBA3647</strain>
    </source>
</reference>